<reference evidence="2" key="1">
    <citation type="submission" date="2018-11" db="EMBL/GenBank/DDBJ databases">
        <authorList>
            <consortium name="Pathogen Informatics"/>
        </authorList>
    </citation>
    <scope>NUCLEOTIDE SEQUENCE</scope>
</reference>
<evidence type="ECO:0000313" key="2">
    <source>
        <dbReference type="EMBL" id="VEL06767.1"/>
    </source>
</evidence>
<dbReference type="AlphaFoldDB" id="A0A3S4ZTM2"/>
<accession>A0A3S4ZTM2</accession>
<protein>
    <submittedName>
        <fullName evidence="2">Uncharacterized protein</fullName>
    </submittedName>
</protein>
<dbReference type="EMBL" id="CAAALY010000370">
    <property type="protein sequence ID" value="VEL06767.1"/>
    <property type="molecule type" value="Genomic_DNA"/>
</dbReference>
<gene>
    <name evidence="2" type="ORF">PXEA_LOCUS207</name>
</gene>
<proteinExistence type="predicted"/>
<evidence type="ECO:0000256" key="1">
    <source>
        <dbReference type="SAM" id="MobiDB-lite"/>
    </source>
</evidence>
<organism evidence="2 3">
    <name type="scientific">Protopolystoma xenopodis</name>
    <dbReference type="NCBI Taxonomy" id="117903"/>
    <lineage>
        <taxon>Eukaryota</taxon>
        <taxon>Metazoa</taxon>
        <taxon>Spiralia</taxon>
        <taxon>Lophotrochozoa</taxon>
        <taxon>Platyhelminthes</taxon>
        <taxon>Monogenea</taxon>
        <taxon>Polyopisthocotylea</taxon>
        <taxon>Polystomatidea</taxon>
        <taxon>Polystomatidae</taxon>
        <taxon>Protopolystoma</taxon>
    </lineage>
</organism>
<name>A0A3S4ZTM2_9PLAT</name>
<evidence type="ECO:0000313" key="3">
    <source>
        <dbReference type="Proteomes" id="UP000784294"/>
    </source>
</evidence>
<sequence>MSTLACESGTLVASALERGHVAFSSVSVQGWRKRQLQMAFRLAGFNRPATNAYCATSALPNRPHKQKIPYQPHLDKGSSSTYEIDVSANF</sequence>
<comment type="caution">
    <text evidence="2">The sequence shown here is derived from an EMBL/GenBank/DDBJ whole genome shotgun (WGS) entry which is preliminary data.</text>
</comment>
<dbReference type="Proteomes" id="UP000784294">
    <property type="component" value="Unassembled WGS sequence"/>
</dbReference>
<feature type="region of interest" description="Disordered" evidence="1">
    <location>
        <begin position="67"/>
        <end position="90"/>
    </location>
</feature>
<feature type="compositionally biased region" description="Polar residues" evidence="1">
    <location>
        <begin position="77"/>
        <end position="90"/>
    </location>
</feature>
<keyword evidence="3" id="KW-1185">Reference proteome</keyword>